<dbReference type="Proteomes" id="UP000596248">
    <property type="component" value="Chromosome"/>
</dbReference>
<dbReference type="RefSeq" id="WP_203353042.1">
    <property type="nucleotide sequence ID" value="NZ_CP069127.1"/>
</dbReference>
<accession>A0ABX7FIB9</accession>
<evidence type="ECO:0008006" key="3">
    <source>
        <dbReference type="Google" id="ProtNLM"/>
    </source>
</evidence>
<gene>
    <name evidence="1" type="ORF">JNE38_20665</name>
</gene>
<keyword evidence="2" id="KW-1185">Reference proteome</keyword>
<evidence type="ECO:0000313" key="2">
    <source>
        <dbReference type="Proteomes" id="UP000596248"/>
    </source>
</evidence>
<dbReference type="SUPFAM" id="SSF102712">
    <property type="entry name" value="JAB1/MPN domain"/>
    <property type="match status" value="1"/>
</dbReference>
<reference evidence="1 2" key="1">
    <citation type="submission" date="2021-01" db="EMBL/GenBank/DDBJ databases">
        <title>Identification of strong promoters based on the transcriptome of Brevibacillus choshinensis.</title>
        <authorList>
            <person name="Yao D."/>
            <person name="Zhang K."/>
            <person name="Wu J."/>
        </authorList>
    </citation>
    <scope>NUCLEOTIDE SEQUENCE [LARGE SCALE GENOMIC DNA]</scope>
    <source>
        <strain evidence="1 2">HPD31-SP3</strain>
    </source>
</reference>
<organism evidence="1 2">
    <name type="scientific">Brevibacillus choshinensis</name>
    <dbReference type="NCBI Taxonomy" id="54911"/>
    <lineage>
        <taxon>Bacteria</taxon>
        <taxon>Bacillati</taxon>
        <taxon>Bacillota</taxon>
        <taxon>Bacilli</taxon>
        <taxon>Bacillales</taxon>
        <taxon>Paenibacillaceae</taxon>
        <taxon>Brevibacillus</taxon>
    </lineage>
</organism>
<sequence length="276" mass="32045">MGNRSNIHADVILDSFNLSQNAFSTILLDAIQFFPQEIKKMQAESHGLLFGIKSNEILECDYVFPVGNVTKRAEDEVEPNSKIDNAINNARQILSTSRLIGTYHSHPYDKYFEHWADPSNMDVACAKYDDLPFMLIVAITRDGKKDKPLSLGYQLGNAYEFYHNQKADGHDLPITKPLTTDVQYIMGEFKKYRFEIRAYQYINDCLRDVNLYSSEAEMLMELLDQNIDIASLSPDQAFRLRKIEYNRRRLIGQKDGTVERERQNTEYHLQRLKGER</sequence>
<name>A0ABX7FIB9_BRECH</name>
<dbReference type="EMBL" id="CP069127">
    <property type="protein sequence ID" value="QRG65973.1"/>
    <property type="molecule type" value="Genomic_DNA"/>
</dbReference>
<evidence type="ECO:0000313" key="1">
    <source>
        <dbReference type="EMBL" id="QRG65973.1"/>
    </source>
</evidence>
<protein>
    <recommendedName>
        <fullName evidence="3">JAB domain-containing protein</fullName>
    </recommendedName>
</protein>
<dbReference type="Gene3D" id="3.40.140.10">
    <property type="entry name" value="Cytidine Deaminase, domain 2"/>
    <property type="match status" value="1"/>
</dbReference>
<proteinExistence type="predicted"/>